<dbReference type="RefSeq" id="WP_142593378.1">
    <property type="nucleotide sequence ID" value="NZ_CABFWF030000013.1"/>
</dbReference>
<sequence length="521" mass="52547">MRIKSSLKSRQSLLRIAGAVLLASAASGCSSDATRFSGLFSGTDSITTASIPQRQGSGAYGQAPTPRGEVASAPGAGYGGQGAAMGQPYPPAGGDYVSIPSAARTASAPATVQRGELAPPAGSTASRGDLSSRQQAMAQPFPSGGQASPAPARPGIADADPVTTGTVKTSSGWSTVNAPRVTLKAGESAATLSRRYGVPEREILRANGGNLVAGQSVIIPTFGPASNSAKVAAGEIDLQNKAPAPVQQQEQKVAVLPGATRDKASSEAGKLTPPSGAGGTYTVKPGDTLTKIARANGMTVDQLKAANGLTNESIRIGQVLNLDASAPAATDPVKTASVPEKPAKVQEVPAATQATQAPTKAPAQSQSPAAEKAVETASVSEAAVKSDVTTAAPQSTGIGKYRWPVNGAVIAGFGQNVEGSRNDGINISVPEGTPIKAAENGVVIYAGNGLKQLGNTVLVRHDDGKVTVYGHAGSLNVSRGQKVTRGQTIASSGMSGDAKRPQVHFEVRKDATPVNPITFLE</sequence>
<dbReference type="PROSITE" id="PS51257">
    <property type="entry name" value="PROKAR_LIPOPROTEIN"/>
    <property type="match status" value="1"/>
</dbReference>
<name>A0ABM8PSV7_9HYPH</name>
<dbReference type="Pfam" id="PF01551">
    <property type="entry name" value="Peptidase_M23"/>
    <property type="match status" value="1"/>
</dbReference>
<dbReference type="Gene3D" id="3.10.350.10">
    <property type="entry name" value="LysM domain"/>
    <property type="match status" value="1"/>
</dbReference>
<feature type="domain" description="LysM" evidence="4">
    <location>
        <begin position="279"/>
        <end position="322"/>
    </location>
</feature>
<keyword evidence="6" id="KW-1185">Reference proteome</keyword>
<dbReference type="SUPFAM" id="SSF51261">
    <property type="entry name" value="Duplicated hybrid motif"/>
    <property type="match status" value="1"/>
</dbReference>
<feature type="region of interest" description="Disordered" evidence="2">
    <location>
        <begin position="331"/>
        <end position="374"/>
    </location>
</feature>
<dbReference type="PANTHER" id="PTHR21666">
    <property type="entry name" value="PEPTIDASE-RELATED"/>
    <property type="match status" value="1"/>
</dbReference>
<dbReference type="Gene3D" id="2.70.70.10">
    <property type="entry name" value="Glucose Permease (Domain IIA)"/>
    <property type="match status" value="1"/>
</dbReference>
<dbReference type="CDD" id="cd12797">
    <property type="entry name" value="M23_peptidase"/>
    <property type="match status" value="1"/>
</dbReference>
<dbReference type="EMBL" id="CABFWF030000013">
    <property type="protein sequence ID" value="CAD7046578.1"/>
    <property type="molecule type" value="Genomic_DNA"/>
</dbReference>
<evidence type="ECO:0000256" key="3">
    <source>
        <dbReference type="SAM" id="SignalP"/>
    </source>
</evidence>
<dbReference type="SMART" id="SM00257">
    <property type="entry name" value="LysM"/>
    <property type="match status" value="2"/>
</dbReference>
<dbReference type="InterPro" id="IPR036779">
    <property type="entry name" value="LysM_dom_sf"/>
</dbReference>
<feature type="signal peptide" evidence="3">
    <location>
        <begin position="1"/>
        <end position="25"/>
    </location>
</feature>
<reference evidence="5 6" key="1">
    <citation type="submission" date="2020-11" db="EMBL/GenBank/DDBJ databases">
        <authorList>
            <person name="Lassalle F."/>
        </authorList>
    </citation>
    <scope>NUCLEOTIDE SEQUENCE [LARGE SCALE GENOMIC DNA]</scope>
    <source>
        <strain evidence="5 6">JC140</strain>
    </source>
</reference>
<comment type="similarity">
    <text evidence="1">Belongs to the E.coli NlpD/Haemophilus LppB family.</text>
</comment>
<dbReference type="PANTHER" id="PTHR21666:SF263">
    <property type="entry name" value="MUREIN HYDROLASE ACTIVATOR NLPD"/>
    <property type="match status" value="1"/>
</dbReference>
<dbReference type="SUPFAM" id="SSF54106">
    <property type="entry name" value="LysM domain"/>
    <property type="match status" value="1"/>
</dbReference>
<dbReference type="InterPro" id="IPR018392">
    <property type="entry name" value="LysM"/>
</dbReference>
<feature type="region of interest" description="Disordered" evidence="2">
    <location>
        <begin position="260"/>
        <end position="284"/>
    </location>
</feature>
<feature type="compositionally biased region" description="Polar residues" evidence="2">
    <location>
        <begin position="46"/>
        <end position="56"/>
    </location>
</feature>
<accession>A0ABM8PSV7</accession>
<keyword evidence="3" id="KW-0732">Signal</keyword>
<dbReference type="PROSITE" id="PS51782">
    <property type="entry name" value="LYSM"/>
    <property type="match status" value="1"/>
</dbReference>
<feature type="region of interest" description="Disordered" evidence="2">
    <location>
        <begin position="107"/>
        <end position="173"/>
    </location>
</feature>
<feature type="compositionally biased region" description="Low complexity" evidence="2">
    <location>
        <begin position="345"/>
        <end position="374"/>
    </location>
</feature>
<evidence type="ECO:0000256" key="2">
    <source>
        <dbReference type="SAM" id="MobiDB-lite"/>
    </source>
</evidence>
<dbReference type="Proteomes" id="UP000606921">
    <property type="component" value="Unassembled WGS sequence"/>
</dbReference>
<proteinExistence type="inferred from homology"/>
<protein>
    <submittedName>
        <fullName evidence="5">Peptidoglycan-binding protein</fullName>
    </submittedName>
</protein>
<feature type="compositionally biased region" description="Polar residues" evidence="2">
    <location>
        <begin position="123"/>
        <end position="137"/>
    </location>
</feature>
<evidence type="ECO:0000259" key="4">
    <source>
        <dbReference type="PROSITE" id="PS51782"/>
    </source>
</evidence>
<dbReference type="InterPro" id="IPR011055">
    <property type="entry name" value="Dup_hybrid_motif"/>
</dbReference>
<dbReference type="CDD" id="cd00118">
    <property type="entry name" value="LysM"/>
    <property type="match status" value="2"/>
</dbReference>
<comment type="caution">
    <text evidence="5">The sequence shown here is derived from an EMBL/GenBank/DDBJ whole genome shotgun (WGS) entry which is preliminary data.</text>
</comment>
<organism evidence="5 6">
    <name type="scientific">Pseudorhizobium endolithicum</name>
    <dbReference type="NCBI Taxonomy" id="1191678"/>
    <lineage>
        <taxon>Bacteria</taxon>
        <taxon>Pseudomonadati</taxon>
        <taxon>Pseudomonadota</taxon>
        <taxon>Alphaproteobacteria</taxon>
        <taxon>Hyphomicrobiales</taxon>
        <taxon>Rhizobiaceae</taxon>
        <taxon>Rhizobium/Agrobacterium group</taxon>
        <taxon>Pseudorhizobium</taxon>
    </lineage>
</organism>
<dbReference type="Pfam" id="PF01476">
    <property type="entry name" value="LysM"/>
    <property type="match status" value="2"/>
</dbReference>
<feature type="region of interest" description="Disordered" evidence="2">
    <location>
        <begin position="46"/>
        <end position="76"/>
    </location>
</feature>
<dbReference type="InterPro" id="IPR016047">
    <property type="entry name" value="M23ase_b-sheet_dom"/>
</dbReference>
<feature type="chain" id="PRO_5045274501" evidence="3">
    <location>
        <begin position="26"/>
        <end position="521"/>
    </location>
</feature>
<dbReference type="InterPro" id="IPR050570">
    <property type="entry name" value="Cell_wall_metabolism_enzyme"/>
</dbReference>
<feature type="compositionally biased region" description="Polar residues" evidence="2">
    <location>
        <begin position="163"/>
        <end position="173"/>
    </location>
</feature>
<evidence type="ECO:0000313" key="5">
    <source>
        <dbReference type="EMBL" id="CAD7046578.1"/>
    </source>
</evidence>
<evidence type="ECO:0000313" key="6">
    <source>
        <dbReference type="Proteomes" id="UP000606921"/>
    </source>
</evidence>
<evidence type="ECO:0000256" key="1">
    <source>
        <dbReference type="ARBA" id="ARBA00038420"/>
    </source>
</evidence>
<gene>
    <name evidence="5" type="ORF">REJC140_04109</name>
</gene>